<sequence>MDQGGSNSTAQICESPPSPTLADSGQTPLHPPDSSASSIDAEPKRRTRSGNSAEGRRFGGGLAGRRKWPPRRVSFPSNDTHLVTGYLEPANPWECAENVNREDLISTYRKSCLRHNTNPLESVLAQLEKLDITNDRCETLCLRGQKLEQNQCESLEEILKRIQFKNINLEATSLEDESAVALFDMMEYYESAVQLNISSNRYISTRGWQACSHMIKKTQCLEQLEAKNVVLHEHYMPILSRALRIASHLQVLKLENCALSGRPICILVAALKLNTGLKELYLADNDLEPQDAMQLGSLLRTNNHLQLLDVSNNNIQDGGLGHISDGLVEQRLDDKDGKGLGILVLWNNHITRNGSQHISRAISRSKTLEMLNIGQNMLTNEFLHIIKDSLQQNRTLLRLGMQSTHLTCEAGVILSEIISVNHVIQRIDLRDNHLQIAGLMALAFALKKNKSVTQIDLDDEPRKKLDGTVEQYLALVTEIRDYCTHNEEPRLMEGSIEESESPEHRGRLSSMSSRKISLTCQTLPRSPPPIFSDGSGPGRTLLEPKRTSGGRLRSPAPSPIPSPVASPIPSPSRGRFVVSRVSESSLSSTNSSASSSPVNPPSSRSSSPTCFFPPATPGASRFRVTVVEMANSKPAAPKSVITSTNTNVTVGFQFRVETGVRANSQDSDDDVFKTDPETNTNNPIDTKNKPDLHVGSSVSPTSDDSNPDNLSEVTVKIQKTGEMRCVVKDIIHDKEHPDCTDSNLSDISTTPRCKNESDACVLAEVKSAVKDNDDHNELDEDKSISSKNENNVTFSRSTKSSCVQKPPSSLEKLLGLFQHPGSLFSSSANVADKLEIKNPLQNKVNTVMALGDKFHQYLRDGRGSRECSPQPPLQRSVSDAQQPASKLDPVKSSSVPQLSSLQALTSVFAPSNPVEKHEKDGSKNDITTLGRSVENPERLAQQVPSIDFQDNSFSNTIMPMPKCRSEDNETLNRISEQPLPEIVQSKVINNINRSDDLGLLKDLAVEPNTMTTITTTTILDTNGINIVNSVPVNIMLDNKLTICVPKLKDIPEYSVLDISGIEVEPGGVKVEPADNAKVLEKIICDSSTTDSINLTSDRNSSSSSPHNNIICDKQNVVSVVNLGTSDVLDHDDDDDGNLQAQIQTSPPSEHPPTQNISPTLCSDADDEEIALNICKNNDSSYSKSSKIEEPKDDHRVNINLLENQIANAIYTDHNTNTGSEEPLKNTSILHNTRANGSGETRNANACRRDEVMHPESTIVHHDEDNKLRSSAPTIKTIETIFKDKVHNISYDDAIKNLNDIVLNRESLNAVSRLKQIPASRSVENDATKHQVSSTEESADGSVEFDRSDGDELIFNMTDISTDVAMLEDQFFSTANRSNDSAEIRQSNSCNANANATVNKNQLKSSNSSQAVQSPTSLFIEKSKGVHRNSHDSGIEETNLSVSADSIPERSAKPPFQESTESVIDSEWSFAGVESEDSSADLIKDKMAVSGEIDTGNNNKDSGDEINESKSNEALIGGTESENKSIEKLLVEISSEGRDNEISGCSAVVCSISHQ</sequence>
<gene>
    <name evidence="6" type="primary">LOC107227930</name>
</gene>
<dbReference type="GeneID" id="107227930"/>
<feature type="region of interest" description="Disordered" evidence="4">
    <location>
        <begin position="1125"/>
        <end position="1160"/>
    </location>
</feature>
<feature type="compositionally biased region" description="Polar residues" evidence="4">
    <location>
        <begin position="873"/>
        <end position="884"/>
    </location>
</feature>
<evidence type="ECO:0000256" key="1">
    <source>
        <dbReference type="ARBA" id="ARBA00022614"/>
    </source>
</evidence>
<feature type="region of interest" description="Disordered" evidence="4">
    <location>
        <begin position="860"/>
        <end position="895"/>
    </location>
</feature>
<feature type="compositionally biased region" description="Polar residues" evidence="4">
    <location>
        <begin position="509"/>
        <end position="524"/>
    </location>
</feature>
<evidence type="ECO:0000256" key="3">
    <source>
        <dbReference type="ARBA" id="ARBA00038315"/>
    </source>
</evidence>
<dbReference type="PANTHER" id="PTHR24112">
    <property type="entry name" value="LEUCINE-RICH REPEAT, ISOFORM F-RELATED"/>
    <property type="match status" value="1"/>
</dbReference>
<dbReference type="RefSeq" id="XP_015524710.2">
    <property type="nucleotide sequence ID" value="XM_015669224.2"/>
</dbReference>
<dbReference type="CDD" id="cd00116">
    <property type="entry name" value="LRR_RI"/>
    <property type="match status" value="1"/>
</dbReference>
<keyword evidence="1" id="KW-0433">Leucine-rich repeat</keyword>
<dbReference type="InterPro" id="IPR032675">
    <property type="entry name" value="LRR_dom_sf"/>
</dbReference>
<keyword evidence="2" id="KW-0677">Repeat</keyword>
<evidence type="ECO:0000256" key="4">
    <source>
        <dbReference type="SAM" id="MobiDB-lite"/>
    </source>
</evidence>
<name>A0A6J0CE87_NEOLC</name>
<dbReference type="InParanoid" id="A0A6J0CE87"/>
<feature type="compositionally biased region" description="Polar residues" evidence="4">
    <location>
        <begin position="696"/>
        <end position="710"/>
    </location>
</feature>
<feature type="region of interest" description="Disordered" evidence="4">
    <location>
        <begin position="490"/>
        <end position="612"/>
    </location>
</feature>
<dbReference type="OrthoDB" id="10034042at2759"/>
<feature type="region of interest" description="Disordered" evidence="4">
    <location>
        <begin position="771"/>
        <end position="804"/>
    </location>
</feature>
<feature type="compositionally biased region" description="Polar residues" evidence="4">
    <location>
        <begin position="785"/>
        <end position="804"/>
    </location>
</feature>
<feature type="compositionally biased region" description="Basic and acidic residues" evidence="4">
    <location>
        <begin position="1500"/>
        <end position="1510"/>
    </location>
</feature>
<dbReference type="SUPFAM" id="SSF52047">
    <property type="entry name" value="RNI-like"/>
    <property type="match status" value="1"/>
</dbReference>
<keyword evidence="5" id="KW-1185">Reference proteome</keyword>
<proteinExistence type="inferred from homology"/>
<evidence type="ECO:0000256" key="2">
    <source>
        <dbReference type="ARBA" id="ARBA00022737"/>
    </source>
</evidence>
<feature type="region of interest" description="Disordered" evidence="4">
    <location>
        <begin position="661"/>
        <end position="710"/>
    </location>
</feature>
<organism evidence="6">
    <name type="scientific">Neodiprion lecontei</name>
    <name type="common">Redheaded pine sawfly</name>
    <dbReference type="NCBI Taxonomy" id="441921"/>
    <lineage>
        <taxon>Eukaryota</taxon>
        <taxon>Metazoa</taxon>
        <taxon>Ecdysozoa</taxon>
        <taxon>Arthropoda</taxon>
        <taxon>Hexapoda</taxon>
        <taxon>Insecta</taxon>
        <taxon>Pterygota</taxon>
        <taxon>Neoptera</taxon>
        <taxon>Endopterygota</taxon>
        <taxon>Hymenoptera</taxon>
        <taxon>Tenthredinoidea</taxon>
        <taxon>Diprionidae</taxon>
        <taxon>Diprioninae</taxon>
        <taxon>Neodiprion</taxon>
    </lineage>
</organism>
<reference evidence="6" key="1">
    <citation type="submission" date="2025-08" db="UniProtKB">
        <authorList>
            <consortium name="RefSeq"/>
        </authorList>
    </citation>
    <scope>IDENTIFICATION</scope>
    <source>
        <tissue evidence="6">Thorax and Abdomen</tissue>
    </source>
</reference>
<feature type="region of interest" description="Disordered" evidence="4">
    <location>
        <begin position="1319"/>
        <end position="1345"/>
    </location>
</feature>
<protein>
    <submittedName>
        <fullName evidence="6">Uncharacterized protein LOC107227930</fullName>
    </submittedName>
</protein>
<dbReference type="InterPro" id="IPR051279">
    <property type="entry name" value="PP1-Reg/Actin-Interact_Protein"/>
</dbReference>
<feature type="compositionally biased region" description="Pro residues" evidence="4">
    <location>
        <begin position="556"/>
        <end position="570"/>
    </location>
</feature>
<feature type="compositionally biased region" description="Polar residues" evidence="4">
    <location>
        <begin position="1138"/>
        <end position="1160"/>
    </location>
</feature>
<dbReference type="KEGG" id="nlo:107227930"/>
<dbReference type="Pfam" id="PF13516">
    <property type="entry name" value="LRR_6"/>
    <property type="match status" value="1"/>
</dbReference>
<feature type="region of interest" description="Disordered" evidence="4">
    <location>
        <begin position="1491"/>
        <end position="1520"/>
    </location>
</feature>
<dbReference type="PANTHER" id="PTHR24112:SF9">
    <property type="entry name" value="PROTEIN PHOSPHATASE 1 REGULATORY SUBUNIT 37"/>
    <property type="match status" value="1"/>
</dbReference>
<comment type="similarity">
    <text evidence="3">Belongs to the PPP1R37 family.</text>
</comment>
<feature type="compositionally biased region" description="Basic and acidic residues" evidence="4">
    <location>
        <begin position="914"/>
        <end position="923"/>
    </location>
</feature>
<evidence type="ECO:0000313" key="5">
    <source>
        <dbReference type="Proteomes" id="UP000829291"/>
    </source>
</evidence>
<accession>A0A6J0CE87</accession>
<feature type="region of interest" description="Disordered" evidence="4">
    <location>
        <begin position="909"/>
        <end position="929"/>
    </location>
</feature>
<dbReference type="Proteomes" id="UP000829291">
    <property type="component" value="Chromosome 2"/>
</dbReference>
<feature type="compositionally biased region" description="Low complexity" evidence="4">
    <location>
        <begin position="571"/>
        <end position="608"/>
    </location>
</feature>
<dbReference type="SMART" id="SM00368">
    <property type="entry name" value="LRR_RI"/>
    <property type="match status" value="7"/>
</dbReference>
<dbReference type="InterPro" id="IPR001611">
    <property type="entry name" value="Leu-rich_rpt"/>
</dbReference>
<feature type="compositionally biased region" description="Polar residues" evidence="4">
    <location>
        <begin position="1"/>
        <end position="12"/>
    </location>
</feature>
<feature type="region of interest" description="Disordered" evidence="4">
    <location>
        <begin position="1"/>
        <end position="73"/>
    </location>
</feature>
<evidence type="ECO:0000313" key="6">
    <source>
        <dbReference type="RefSeq" id="XP_015524710.2"/>
    </source>
</evidence>
<dbReference type="Gene3D" id="3.80.10.10">
    <property type="entry name" value="Ribonuclease Inhibitor"/>
    <property type="match status" value="1"/>
</dbReference>